<dbReference type="Proteomes" id="UP000789508">
    <property type="component" value="Unassembled WGS sequence"/>
</dbReference>
<organism evidence="1 2">
    <name type="scientific">Ambispora leptoticha</name>
    <dbReference type="NCBI Taxonomy" id="144679"/>
    <lineage>
        <taxon>Eukaryota</taxon>
        <taxon>Fungi</taxon>
        <taxon>Fungi incertae sedis</taxon>
        <taxon>Mucoromycota</taxon>
        <taxon>Glomeromycotina</taxon>
        <taxon>Glomeromycetes</taxon>
        <taxon>Archaeosporales</taxon>
        <taxon>Ambisporaceae</taxon>
        <taxon>Ambispora</taxon>
    </lineage>
</organism>
<keyword evidence="2" id="KW-1185">Reference proteome</keyword>
<gene>
    <name evidence="1" type="ORF">ALEPTO_LOCUS7194</name>
</gene>
<accession>A0A9N9BTU8</accession>
<dbReference type="EMBL" id="CAJVPS010002945">
    <property type="protein sequence ID" value="CAG8579538.1"/>
    <property type="molecule type" value="Genomic_DNA"/>
</dbReference>
<reference evidence="1" key="1">
    <citation type="submission" date="2021-06" db="EMBL/GenBank/DDBJ databases">
        <authorList>
            <person name="Kallberg Y."/>
            <person name="Tangrot J."/>
            <person name="Rosling A."/>
        </authorList>
    </citation>
    <scope>NUCLEOTIDE SEQUENCE</scope>
    <source>
        <strain evidence="1">FL130A</strain>
    </source>
</reference>
<sequence>HVGLVRHILHNTKSAMAWRIRENVLIWKDIFAYLNSNRFNLTINECRASPKVKDFSDEQLEICESVYLNGKTLFNPSNISIQQLVKSGVLVANYGNIYFSAPLIMRSFFQQCYGTHHSSEITPSSLYHFIVKTFTAICNGQGRKTLGKTLGFGTDGNLLEQTWRKEFYRVGTQVLGKDHFLSCDVGAVFGCDGYIDFYVDELEWAMELLQDGKDMAKHSRRFEPAGEYKEIVRYAKSIAIIDVRSESKKVRKLQKDLVYASYSENYDAFKIECLGKESLIINIRDYI</sequence>
<evidence type="ECO:0000313" key="1">
    <source>
        <dbReference type="EMBL" id="CAG8579538.1"/>
    </source>
</evidence>
<protein>
    <submittedName>
        <fullName evidence="1">12779_t:CDS:1</fullName>
    </submittedName>
</protein>
<proteinExistence type="predicted"/>
<dbReference type="OrthoDB" id="2364732at2759"/>
<name>A0A9N9BTU8_9GLOM</name>
<dbReference type="AlphaFoldDB" id="A0A9N9BTU8"/>
<feature type="non-terminal residue" evidence="1">
    <location>
        <position position="1"/>
    </location>
</feature>
<evidence type="ECO:0000313" key="2">
    <source>
        <dbReference type="Proteomes" id="UP000789508"/>
    </source>
</evidence>
<comment type="caution">
    <text evidence="1">The sequence shown here is derived from an EMBL/GenBank/DDBJ whole genome shotgun (WGS) entry which is preliminary data.</text>
</comment>